<dbReference type="STRING" id="145854.GA0074692_2749"/>
<dbReference type="EMBL" id="FMHW01000002">
    <property type="protein sequence ID" value="SCL29560.1"/>
    <property type="molecule type" value="Genomic_DNA"/>
</dbReference>
<proteinExistence type="predicted"/>
<gene>
    <name evidence="2" type="ORF">GA0074692_2749</name>
</gene>
<evidence type="ECO:0000313" key="2">
    <source>
        <dbReference type="EMBL" id="SCL29560.1"/>
    </source>
</evidence>
<name>A0A1C6SJ36_9ACTN</name>
<dbReference type="AlphaFoldDB" id="A0A1C6SJ36"/>
<feature type="transmembrane region" description="Helical" evidence="1">
    <location>
        <begin position="21"/>
        <end position="39"/>
    </location>
</feature>
<protein>
    <submittedName>
        <fullName evidence="2">Uncharacterized protein</fullName>
    </submittedName>
</protein>
<keyword evidence="3" id="KW-1185">Reference proteome</keyword>
<organism evidence="2 3">
    <name type="scientific">Micromonospora pallida</name>
    <dbReference type="NCBI Taxonomy" id="145854"/>
    <lineage>
        <taxon>Bacteria</taxon>
        <taxon>Bacillati</taxon>
        <taxon>Actinomycetota</taxon>
        <taxon>Actinomycetes</taxon>
        <taxon>Micromonosporales</taxon>
        <taxon>Micromonosporaceae</taxon>
        <taxon>Micromonospora</taxon>
    </lineage>
</organism>
<keyword evidence="1" id="KW-1133">Transmembrane helix</keyword>
<reference evidence="3" key="1">
    <citation type="submission" date="2016-06" db="EMBL/GenBank/DDBJ databases">
        <authorList>
            <person name="Varghese N."/>
            <person name="Submissions Spin"/>
        </authorList>
    </citation>
    <scope>NUCLEOTIDE SEQUENCE [LARGE SCALE GENOMIC DNA]</scope>
    <source>
        <strain evidence="3">DSM 43817</strain>
    </source>
</reference>
<keyword evidence="1" id="KW-0472">Membrane</keyword>
<dbReference type="Proteomes" id="UP000198959">
    <property type="component" value="Unassembled WGS sequence"/>
</dbReference>
<sequence>MTRYAKTWFAADRLLGSVTRSWSPVSPSPAFLVMIYLWVMGMQ</sequence>
<keyword evidence="1" id="KW-0812">Transmembrane</keyword>
<accession>A0A1C6SJ36</accession>
<evidence type="ECO:0000313" key="3">
    <source>
        <dbReference type="Proteomes" id="UP000198959"/>
    </source>
</evidence>
<evidence type="ECO:0000256" key="1">
    <source>
        <dbReference type="SAM" id="Phobius"/>
    </source>
</evidence>